<dbReference type="PATRIC" id="fig|931276.5.peg.1672"/>
<name>M1LRB7_9CLOT</name>
<dbReference type="AlphaFoldDB" id="M1LRB7"/>
<protein>
    <recommendedName>
        <fullName evidence="3">CdiI immunity protein domain-containing protein</fullName>
    </recommendedName>
</protein>
<dbReference type="Proteomes" id="UP000011728">
    <property type="component" value="Chromosome"/>
</dbReference>
<sequence length="91" mass="11098">MIDEKQLNKLRYFLECYFNVSADYSELDSLIKEYKKIENREYIEDLKEEIKLALLANNIEFLRGFIKKYGMRNIKNDDKIIWLLNNIRDNI</sequence>
<gene>
    <name evidence="1" type="ORF">Cspa_c17000</name>
</gene>
<proteinExistence type="predicted"/>
<dbReference type="EMBL" id="CP004121">
    <property type="protein sequence ID" value="AGF55470.1"/>
    <property type="molecule type" value="Genomic_DNA"/>
</dbReference>
<keyword evidence="2" id="KW-1185">Reference proteome</keyword>
<accession>M1LRB7</accession>
<dbReference type="OrthoDB" id="2972545at2"/>
<evidence type="ECO:0008006" key="3">
    <source>
        <dbReference type="Google" id="ProtNLM"/>
    </source>
</evidence>
<evidence type="ECO:0000313" key="2">
    <source>
        <dbReference type="Proteomes" id="UP000011728"/>
    </source>
</evidence>
<reference evidence="1 2" key="1">
    <citation type="submission" date="2013-02" db="EMBL/GenBank/DDBJ databases">
        <title>Genome sequence of Clostridium saccharoperbutylacetonicum N1-4(HMT).</title>
        <authorList>
            <person name="Poehlein A."/>
            <person name="Daniel R."/>
        </authorList>
    </citation>
    <scope>NUCLEOTIDE SEQUENCE [LARGE SCALE GENOMIC DNA]</scope>
    <source>
        <strain evidence="2">N1-4(HMT)</strain>
    </source>
</reference>
<dbReference type="RefSeq" id="WP_015391791.1">
    <property type="nucleotide sequence ID" value="NC_020291.1"/>
</dbReference>
<organism evidence="1 2">
    <name type="scientific">Clostridium saccharoperbutylacetonicum N1-4(HMT)</name>
    <dbReference type="NCBI Taxonomy" id="931276"/>
    <lineage>
        <taxon>Bacteria</taxon>
        <taxon>Bacillati</taxon>
        <taxon>Bacillota</taxon>
        <taxon>Clostridia</taxon>
        <taxon>Eubacteriales</taxon>
        <taxon>Clostridiaceae</taxon>
        <taxon>Clostridium</taxon>
    </lineage>
</organism>
<dbReference type="KEGG" id="csr:Cspa_c17000"/>
<dbReference type="HOGENOM" id="CLU_2383403_0_0_9"/>
<evidence type="ECO:0000313" key="1">
    <source>
        <dbReference type="EMBL" id="AGF55470.1"/>
    </source>
</evidence>